<dbReference type="RefSeq" id="WP_163486343.1">
    <property type="nucleotide sequence ID" value="NZ_CP048739.1"/>
</dbReference>
<organism evidence="2 3">
    <name type="scientific">Halogeometricum borinquense</name>
    <dbReference type="NCBI Taxonomy" id="60847"/>
    <lineage>
        <taxon>Archaea</taxon>
        <taxon>Methanobacteriati</taxon>
        <taxon>Methanobacteriota</taxon>
        <taxon>Stenosarchaea group</taxon>
        <taxon>Halobacteria</taxon>
        <taxon>Halobacteriales</taxon>
        <taxon>Haloferacaceae</taxon>
        <taxon>Halogeometricum</taxon>
    </lineage>
</organism>
<protein>
    <recommendedName>
        <fullName evidence="4">YapH protein</fullName>
    </recommendedName>
</protein>
<dbReference type="EMBL" id="CP048739">
    <property type="protein sequence ID" value="QIB74414.1"/>
    <property type="molecule type" value="Genomic_DNA"/>
</dbReference>
<evidence type="ECO:0000313" key="3">
    <source>
        <dbReference type="Proteomes" id="UP000465846"/>
    </source>
</evidence>
<dbReference type="InterPro" id="IPR055943">
    <property type="entry name" value="DUF7521"/>
</dbReference>
<evidence type="ECO:0000256" key="1">
    <source>
        <dbReference type="SAM" id="Phobius"/>
    </source>
</evidence>
<dbReference type="Pfam" id="PF24365">
    <property type="entry name" value="DUF7521"/>
    <property type="match status" value="1"/>
</dbReference>
<reference evidence="2 3" key="1">
    <citation type="submission" date="2020-02" db="EMBL/GenBank/DDBJ databases">
        <title>Whole genome sequence of Halogeometricum borinquense strain wsp4.</title>
        <authorList>
            <person name="Verma D.K."/>
            <person name="Gopal K."/>
            <person name="Prasad E.S."/>
        </authorList>
    </citation>
    <scope>NUCLEOTIDE SEQUENCE [LARGE SCALE GENOMIC DNA]</scope>
    <source>
        <strain evidence="3">wsp4</strain>
    </source>
</reference>
<dbReference type="GeneID" id="44079544"/>
<name>A0A6C0UG09_9EURY</name>
<keyword evidence="1" id="KW-0812">Transmembrane</keyword>
<dbReference type="Proteomes" id="UP000465846">
    <property type="component" value="Chromosome"/>
</dbReference>
<feature type="transmembrane region" description="Helical" evidence="1">
    <location>
        <begin position="40"/>
        <end position="63"/>
    </location>
</feature>
<dbReference type="AlphaFoldDB" id="A0A6C0UG09"/>
<accession>A0A6C0UG09</accession>
<gene>
    <name evidence="2" type="ORF">G3I44_09045</name>
</gene>
<proteinExistence type="predicted"/>
<keyword evidence="1" id="KW-1133">Transmembrane helix</keyword>
<evidence type="ECO:0008006" key="4">
    <source>
        <dbReference type="Google" id="ProtNLM"/>
    </source>
</evidence>
<feature type="transmembrane region" description="Helical" evidence="1">
    <location>
        <begin position="6"/>
        <end position="28"/>
    </location>
</feature>
<evidence type="ECO:0000313" key="2">
    <source>
        <dbReference type="EMBL" id="QIB74414.1"/>
    </source>
</evidence>
<sequence>MTPNVATTLVVLKTLALLLGGSITYHAFKAYRRTRSPALRALAIGFGVVTLGAIFGGVVDQLLPLDPNLALVVESLFTTVGFGIILYSLYVD</sequence>
<keyword evidence="1" id="KW-0472">Membrane</keyword>
<feature type="transmembrane region" description="Helical" evidence="1">
    <location>
        <begin position="69"/>
        <end position="90"/>
    </location>
</feature>